<keyword evidence="1" id="KW-0472">Membrane</keyword>
<evidence type="ECO:0000256" key="2">
    <source>
        <dbReference type="SAM" id="SignalP"/>
    </source>
</evidence>
<feature type="chain" id="PRO_5009518689" description="Gram-positive cocci surface proteins LPxTG domain-containing protein" evidence="2">
    <location>
        <begin position="28"/>
        <end position="76"/>
    </location>
</feature>
<evidence type="ECO:0008006" key="5">
    <source>
        <dbReference type="Google" id="ProtNLM"/>
    </source>
</evidence>
<name>A0A1F5G4I5_9BACT</name>
<proteinExistence type="predicted"/>
<reference evidence="3 4" key="1">
    <citation type="journal article" date="2016" name="Nat. Commun.">
        <title>Thousands of microbial genomes shed light on interconnected biogeochemical processes in an aquifer system.</title>
        <authorList>
            <person name="Anantharaman K."/>
            <person name="Brown C.T."/>
            <person name="Hug L.A."/>
            <person name="Sharon I."/>
            <person name="Castelle C.J."/>
            <person name="Probst A.J."/>
            <person name="Thomas B.C."/>
            <person name="Singh A."/>
            <person name="Wilkins M.J."/>
            <person name="Karaoz U."/>
            <person name="Brodie E.L."/>
            <person name="Williams K.H."/>
            <person name="Hubbard S.S."/>
            <person name="Banfield J.F."/>
        </authorList>
    </citation>
    <scope>NUCLEOTIDE SEQUENCE [LARGE SCALE GENOMIC DNA]</scope>
</reference>
<sequence length="76" mass="7902">MTKRLPKVIGIASTALTYLALATNTFAQATGSASKGGTSSSLPNAGSTELTYLLFVGGVVLFVFGTIKLVLSYREE</sequence>
<dbReference type="STRING" id="1797711.A2870_02695"/>
<dbReference type="AlphaFoldDB" id="A0A1F5G4I5"/>
<evidence type="ECO:0000256" key="1">
    <source>
        <dbReference type="SAM" id="Phobius"/>
    </source>
</evidence>
<keyword evidence="1" id="KW-1133">Transmembrane helix</keyword>
<dbReference type="EMBL" id="MFAZ01000033">
    <property type="protein sequence ID" value="OGD86725.1"/>
    <property type="molecule type" value="Genomic_DNA"/>
</dbReference>
<organism evidence="3 4">
    <name type="scientific">Candidatus Curtissbacteria bacterium RIFCSPHIGHO2_01_FULL_41_11</name>
    <dbReference type="NCBI Taxonomy" id="1797711"/>
    <lineage>
        <taxon>Bacteria</taxon>
        <taxon>Candidatus Curtissiibacteriota</taxon>
    </lineage>
</organism>
<gene>
    <name evidence="3" type="ORF">A2870_02695</name>
</gene>
<keyword evidence="2" id="KW-0732">Signal</keyword>
<feature type="transmembrane region" description="Helical" evidence="1">
    <location>
        <begin position="51"/>
        <end position="71"/>
    </location>
</feature>
<evidence type="ECO:0000313" key="4">
    <source>
        <dbReference type="Proteomes" id="UP000179102"/>
    </source>
</evidence>
<keyword evidence="1" id="KW-0812">Transmembrane</keyword>
<evidence type="ECO:0000313" key="3">
    <source>
        <dbReference type="EMBL" id="OGD86725.1"/>
    </source>
</evidence>
<comment type="caution">
    <text evidence="3">The sequence shown here is derived from an EMBL/GenBank/DDBJ whole genome shotgun (WGS) entry which is preliminary data.</text>
</comment>
<accession>A0A1F5G4I5</accession>
<feature type="signal peptide" evidence="2">
    <location>
        <begin position="1"/>
        <end position="27"/>
    </location>
</feature>
<protein>
    <recommendedName>
        <fullName evidence="5">Gram-positive cocci surface proteins LPxTG domain-containing protein</fullName>
    </recommendedName>
</protein>
<dbReference type="Proteomes" id="UP000179102">
    <property type="component" value="Unassembled WGS sequence"/>
</dbReference>